<accession>A0A6A6IAW3</accession>
<feature type="compositionally biased region" description="Polar residues" evidence="1">
    <location>
        <begin position="72"/>
        <end position="102"/>
    </location>
</feature>
<evidence type="ECO:0000256" key="1">
    <source>
        <dbReference type="SAM" id="MobiDB-lite"/>
    </source>
</evidence>
<evidence type="ECO:0000313" key="3">
    <source>
        <dbReference type="Proteomes" id="UP000800094"/>
    </source>
</evidence>
<dbReference type="GeneID" id="54580095"/>
<dbReference type="EMBL" id="ML987198">
    <property type="protein sequence ID" value="KAF2246633.1"/>
    <property type="molecule type" value="Genomic_DNA"/>
</dbReference>
<feature type="compositionally biased region" description="Basic and acidic residues" evidence="1">
    <location>
        <begin position="39"/>
        <end position="60"/>
    </location>
</feature>
<dbReference type="Proteomes" id="UP000800094">
    <property type="component" value="Unassembled WGS sequence"/>
</dbReference>
<name>A0A6A6IAW3_9PLEO</name>
<reference evidence="2" key="1">
    <citation type="journal article" date="2020" name="Stud. Mycol.">
        <title>101 Dothideomycetes genomes: a test case for predicting lifestyles and emergence of pathogens.</title>
        <authorList>
            <person name="Haridas S."/>
            <person name="Albert R."/>
            <person name="Binder M."/>
            <person name="Bloem J."/>
            <person name="Labutti K."/>
            <person name="Salamov A."/>
            <person name="Andreopoulos B."/>
            <person name="Baker S."/>
            <person name="Barry K."/>
            <person name="Bills G."/>
            <person name="Bluhm B."/>
            <person name="Cannon C."/>
            <person name="Castanera R."/>
            <person name="Culley D."/>
            <person name="Daum C."/>
            <person name="Ezra D."/>
            <person name="Gonzalez J."/>
            <person name="Henrissat B."/>
            <person name="Kuo A."/>
            <person name="Liang C."/>
            <person name="Lipzen A."/>
            <person name="Lutzoni F."/>
            <person name="Magnuson J."/>
            <person name="Mondo S."/>
            <person name="Nolan M."/>
            <person name="Ohm R."/>
            <person name="Pangilinan J."/>
            <person name="Park H.-J."/>
            <person name="Ramirez L."/>
            <person name="Alfaro M."/>
            <person name="Sun H."/>
            <person name="Tritt A."/>
            <person name="Yoshinaga Y."/>
            <person name="Zwiers L.-H."/>
            <person name="Turgeon B."/>
            <person name="Goodwin S."/>
            <person name="Spatafora J."/>
            <person name="Crous P."/>
            <person name="Grigoriev I."/>
        </authorList>
    </citation>
    <scope>NUCLEOTIDE SEQUENCE</scope>
    <source>
        <strain evidence="2">CBS 122368</strain>
    </source>
</reference>
<gene>
    <name evidence="2" type="ORF">BU26DRAFT_50436</name>
</gene>
<feature type="region of interest" description="Disordered" evidence="1">
    <location>
        <begin position="1"/>
        <end position="139"/>
    </location>
</feature>
<protein>
    <submittedName>
        <fullName evidence="2">Uncharacterized protein</fullName>
    </submittedName>
</protein>
<organism evidence="2 3">
    <name type="scientific">Trematosphaeria pertusa</name>
    <dbReference type="NCBI Taxonomy" id="390896"/>
    <lineage>
        <taxon>Eukaryota</taxon>
        <taxon>Fungi</taxon>
        <taxon>Dikarya</taxon>
        <taxon>Ascomycota</taxon>
        <taxon>Pezizomycotina</taxon>
        <taxon>Dothideomycetes</taxon>
        <taxon>Pleosporomycetidae</taxon>
        <taxon>Pleosporales</taxon>
        <taxon>Massarineae</taxon>
        <taxon>Trematosphaeriaceae</taxon>
        <taxon>Trematosphaeria</taxon>
    </lineage>
</organism>
<keyword evidence="3" id="KW-1185">Reference proteome</keyword>
<evidence type="ECO:0000313" key="2">
    <source>
        <dbReference type="EMBL" id="KAF2246633.1"/>
    </source>
</evidence>
<feature type="compositionally biased region" description="Polar residues" evidence="1">
    <location>
        <begin position="1"/>
        <end position="10"/>
    </location>
</feature>
<sequence>MPYTNNTQNVYAHRGQRPQVDPDPNSGGWPDPPPQPPPKADRSEGGPESSTDRRPHDSPHARHASPAYYSKAQPSSQTSQYPTGSNYSQGQPRTHTYPTQYDQPKAAPYQHQSEAAAQHDTTDPYMRGRTSSQQTGGQYSSYTSAETAWSDWIWSHDHKNHYKHRRNAQGLDEYHWHGS</sequence>
<dbReference type="AlphaFoldDB" id="A0A6A6IAW3"/>
<feature type="compositionally biased region" description="Low complexity" evidence="1">
    <location>
        <begin position="127"/>
        <end position="139"/>
    </location>
</feature>
<proteinExistence type="predicted"/>
<dbReference type="RefSeq" id="XP_033681637.1">
    <property type="nucleotide sequence ID" value="XM_033826765.1"/>
</dbReference>